<dbReference type="PANTHER" id="PTHR30024">
    <property type="entry name" value="ALIPHATIC SULFONATES-BINDING PROTEIN-RELATED"/>
    <property type="match status" value="1"/>
</dbReference>
<protein>
    <recommendedName>
        <fullName evidence="5">SsuA/THI5-like domain-containing protein</fullName>
    </recommendedName>
</protein>
<sequence>MSRRSFRRTAALAGALALATGALSACGAAGAPEDEAAADDGALIPVKILTGAVFFESAFIALEQGFFEEEGLDADVSIGAAAAQQIPQVVSGEVDIAGTGGVSLIAAVERGIPVQGILATSNAVVEPITSGILVPDDSDIRSYADLEGKTVALQALQETTHAGTMKAVDEDGGDSSKVEFVQLPLPNLVDAVLSGQVDAAYAIGPFYPAGIGKGLRLLGAPAAEHLTGGPNAMWFTSKQFIAENQDVVERFQRALTKGIEYAMANPDAIREQQLEHTEQDPEYIANAVISPITPVLDRDGIQNTIDVMVHYGFLPSAPAYEDVIWSGAPQE</sequence>
<evidence type="ECO:0000256" key="3">
    <source>
        <dbReference type="ARBA" id="ARBA00022729"/>
    </source>
</evidence>
<dbReference type="PROSITE" id="PS51257">
    <property type="entry name" value="PROKAR_LIPOPROTEIN"/>
    <property type="match status" value="1"/>
</dbReference>
<evidence type="ECO:0000256" key="4">
    <source>
        <dbReference type="SAM" id="SignalP"/>
    </source>
</evidence>
<dbReference type="PROSITE" id="PS51318">
    <property type="entry name" value="TAT"/>
    <property type="match status" value="1"/>
</dbReference>
<dbReference type="Gene3D" id="3.40.190.10">
    <property type="entry name" value="Periplasmic binding protein-like II"/>
    <property type="match status" value="2"/>
</dbReference>
<dbReference type="GO" id="GO:0042597">
    <property type="term" value="C:periplasmic space"/>
    <property type="evidence" value="ECO:0007669"/>
    <property type="project" value="UniProtKB-SubCell"/>
</dbReference>
<comment type="similarity">
    <text evidence="2">Belongs to the bacterial solute-binding protein SsuA/TauA family.</text>
</comment>
<comment type="caution">
    <text evidence="6">The sequence shown here is derived from an EMBL/GenBank/DDBJ whole genome shotgun (WGS) entry which is preliminary data.</text>
</comment>
<dbReference type="Proteomes" id="UP000657592">
    <property type="component" value="Unassembled WGS sequence"/>
</dbReference>
<dbReference type="InterPro" id="IPR015168">
    <property type="entry name" value="SsuA/THI5"/>
</dbReference>
<dbReference type="EMBL" id="BMJY01000002">
    <property type="protein sequence ID" value="GGH36978.1"/>
    <property type="molecule type" value="Genomic_DNA"/>
</dbReference>
<dbReference type="Pfam" id="PF09084">
    <property type="entry name" value="NMT1"/>
    <property type="match status" value="1"/>
</dbReference>
<evidence type="ECO:0000313" key="6">
    <source>
        <dbReference type="EMBL" id="GGH36978.1"/>
    </source>
</evidence>
<feature type="chain" id="PRO_5038415890" description="SsuA/THI5-like domain-containing protein" evidence="4">
    <location>
        <begin position="25"/>
        <end position="331"/>
    </location>
</feature>
<dbReference type="PANTHER" id="PTHR30024:SF47">
    <property type="entry name" value="TAURINE-BINDING PERIPLASMIC PROTEIN"/>
    <property type="match status" value="1"/>
</dbReference>
<feature type="signal peptide" evidence="4">
    <location>
        <begin position="1"/>
        <end position="24"/>
    </location>
</feature>
<proteinExistence type="inferred from homology"/>
<dbReference type="SUPFAM" id="SSF53850">
    <property type="entry name" value="Periplasmic binding protein-like II"/>
    <property type="match status" value="1"/>
</dbReference>
<evidence type="ECO:0000256" key="2">
    <source>
        <dbReference type="ARBA" id="ARBA00010742"/>
    </source>
</evidence>
<evidence type="ECO:0000256" key="1">
    <source>
        <dbReference type="ARBA" id="ARBA00004418"/>
    </source>
</evidence>
<keyword evidence="7" id="KW-1185">Reference proteome</keyword>
<evidence type="ECO:0000313" key="7">
    <source>
        <dbReference type="Proteomes" id="UP000657592"/>
    </source>
</evidence>
<accession>A0A917IE16</accession>
<keyword evidence="3 4" id="KW-0732">Signal</keyword>
<reference evidence="6" key="2">
    <citation type="submission" date="2020-09" db="EMBL/GenBank/DDBJ databases">
        <authorList>
            <person name="Sun Q."/>
            <person name="Zhou Y."/>
        </authorList>
    </citation>
    <scope>NUCLEOTIDE SEQUENCE</scope>
    <source>
        <strain evidence="6">CGMCC 1.15794</strain>
    </source>
</reference>
<dbReference type="InterPro" id="IPR006311">
    <property type="entry name" value="TAT_signal"/>
</dbReference>
<reference evidence="6" key="1">
    <citation type="journal article" date="2014" name="Int. J. Syst. Evol. Microbiol.">
        <title>Complete genome sequence of Corynebacterium casei LMG S-19264T (=DSM 44701T), isolated from a smear-ripened cheese.</title>
        <authorList>
            <consortium name="US DOE Joint Genome Institute (JGI-PGF)"/>
            <person name="Walter F."/>
            <person name="Albersmeier A."/>
            <person name="Kalinowski J."/>
            <person name="Ruckert C."/>
        </authorList>
    </citation>
    <scope>NUCLEOTIDE SEQUENCE</scope>
    <source>
        <strain evidence="6">CGMCC 1.15794</strain>
    </source>
</reference>
<evidence type="ECO:0000259" key="5">
    <source>
        <dbReference type="Pfam" id="PF09084"/>
    </source>
</evidence>
<feature type="domain" description="SsuA/THI5-like" evidence="5">
    <location>
        <begin position="59"/>
        <end position="268"/>
    </location>
</feature>
<dbReference type="RefSeq" id="WP_188754823.1">
    <property type="nucleotide sequence ID" value="NZ_BMJY01000002.1"/>
</dbReference>
<gene>
    <name evidence="6" type="ORF">GCM10010921_06510</name>
</gene>
<organism evidence="6 7">
    <name type="scientific">Microbacterium album</name>
    <dbReference type="NCBI Taxonomy" id="2053191"/>
    <lineage>
        <taxon>Bacteria</taxon>
        <taxon>Bacillati</taxon>
        <taxon>Actinomycetota</taxon>
        <taxon>Actinomycetes</taxon>
        <taxon>Micrococcales</taxon>
        <taxon>Microbacteriaceae</taxon>
        <taxon>Microbacterium</taxon>
    </lineage>
</organism>
<name>A0A917IE16_9MICO</name>
<dbReference type="GO" id="GO:0042918">
    <property type="term" value="P:alkanesulfonate transmembrane transport"/>
    <property type="evidence" value="ECO:0007669"/>
    <property type="project" value="TreeGrafter"/>
</dbReference>
<comment type="subcellular location">
    <subcellularLocation>
        <location evidence="1">Periplasm</location>
    </subcellularLocation>
</comment>
<dbReference type="AlphaFoldDB" id="A0A917IE16"/>